<dbReference type="STRING" id="572546.Arcpr_1101"/>
<dbReference type="PaxDb" id="572546-Arcpr_1101"/>
<evidence type="ECO:0000313" key="6">
    <source>
        <dbReference type="EMBL" id="ADB58160.1"/>
    </source>
</evidence>
<comment type="cofactor">
    <cofactor evidence="4">
        <name>Mn(2+)</name>
        <dbReference type="ChEBI" id="CHEBI:29035"/>
    </cofactor>
    <text evidence="4">Binds 2 manganese ions per subunit.</text>
</comment>
<dbReference type="InterPro" id="IPR006035">
    <property type="entry name" value="Ureohydrolase"/>
</dbReference>
<feature type="binding site" evidence="4">
    <location>
        <position position="104"/>
    </location>
    <ligand>
        <name>Mn(2+)</name>
        <dbReference type="ChEBI" id="CHEBI:29035"/>
        <label>1</label>
    </ligand>
</feature>
<evidence type="ECO:0000256" key="4">
    <source>
        <dbReference type="PIRSR" id="PIRSR036979-1"/>
    </source>
</evidence>
<dbReference type="OrthoDB" id="7186at2157"/>
<dbReference type="GeneID" id="8739780"/>
<reference evidence="6 7" key="1">
    <citation type="journal article" date="2010" name="Stand. Genomic Sci.">
        <title>Complete genome sequence of Archaeoglobus profundus type strain (AV18).</title>
        <authorList>
            <person name="von Jan M."/>
            <person name="Lapidus A."/>
            <person name="Del Rio T.G."/>
            <person name="Copeland A."/>
            <person name="Tice H."/>
            <person name="Cheng J.F."/>
            <person name="Lucas S."/>
            <person name="Chen F."/>
            <person name="Nolan M."/>
            <person name="Goodwin L."/>
            <person name="Han C."/>
            <person name="Pitluck S."/>
            <person name="Liolios K."/>
            <person name="Ivanova N."/>
            <person name="Mavromatis K."/>
            <person name="Ovchinnikova G."/>
            <person name="Chertkov O."/>
            <person name="Pati A."/>
            <person name="Chen A."/>
            <person name="Palaniappan K."/>
            <person name="Land M."/>
            <person name="Hauser L."/>
            <person name="Chang Y.J."/>
            <person name="Jeffries C.D."/>
            <person name="Saunders E."/>
            <person name="Brettin T."/>
            <person name="Detter J.C."/>
            <person name="Chain P."/>
            <person name="Eichinger K."/>
            <person name="Huber H."/>
            <person name="Spring S."/>
            <person name="Rohde M."/>
            <person name="Goker M."/>
            <person name="Wirth R."/>
            <person name="Woyke T."/>
            <person name="Bristow J."/>
            <person name="Eisen J.A."/>
            <person name="Markowitz V."/>
            <person name="Hugenholtz P."/>
            <person name="Kyrpides N.C."/>
            <person name="Klenk H.P."/>
        </authorList>
    </citation>
    <scope>NUCLEOTIDE SEQUENCE [LARGE SCALE GENOMIC DNA]</scope>
    <source>
        <strain evidence="7">DSM 5631 / JCM 9629 / NBRC 100127 / Av18</strain>
    </source>
</reference>
<dbReference type="PANTHER" id="PTHR11358">
    <property type="entry name" value="ARGINASE/AGMATINASE"/>
    <property type="match status" value="1"/>
</dbReference>
<dbReference type="PANTHER" id="PTHR11358:SF26">
    <property type="entry name" value="GUANIDINO ACID HYDROLASE, MITOCHONDRIAL"/>
    <property type="match status" value="1"/>
</dbReference>
<evidence type="ECO:0000256" key="3">
    <source>
        <dbReference type="ARBA" id="ARBA00022801"/>
    </source>
</evidence>
<dbReference type="EMBL" id="CP001857">
    <property type="protein sequence ID" value="ADB58160.1"/>
    <property type="molecule type" value="Genomic_DNA"/>
</dbReference>
<gene>
    <name evidence="6" type="ordered locus">Arcpr_1101</name>
</gene>
<dbReference type="AlphaFoldDB" id="D2RDG6"/>
<name>D2RDG6_ARCPA</name>
<dbReference type="Pfam" id="PF00491">
    <property type="entry name" value="Arginase"/>
    <property type="match status" value="1"/>
</dbReference>
<protein>
    <submittedName>
        <fullName evidence="6">Agmatinase</fullName>
    </submittedName>
</protein>
<dbReference type="GO" id="GO:0008783">
    <property type="term" value="F:agmatinase activity"/>
    <property type="evidence" value="ECO:0007669"/>
    <property type="project" value="TreeGrafter"/>
</dbReference>
<feature type="binding site" evidence="4">
    <location>
        <position position="205"/>
    </location>
    <ligand>
        <name>Mn(2+)</name>
        <dbReference type="ChEBI" id="CHEBI:29035"/>
        <label>1</label>
    </ligand>
</feature>
<dbReference type="Proteomes" id="UP000001901">
    <property type="component" value="Chromosome"/>
</dbReference>
<dbReference type="SUPFAM" id="SSF52768">
    <property type="entry name" value="Arginase/deacetylase"/>
    <property type="match status" value="1"/>
</dbReference>
<keyword evidence="3 5" id="KW-0378">Hydrolase</keyword>
<sequence length="278" mass="31365">MHIDSFFSLSNSDLDSAEFVVAGIPYDRSQSFLPGSRFAPNAIRIASWNLESYSSIFDVDLDLLRICDAGNINVDGDFNVVLKNVENFVSKVKDKVLISLGGEHTVSYAVVRALGNDFCYLVIDAHLDLRESFDNDPYNHACTCRRISELGIDIIYLGARSYTKEELEFARYKNFKIFKPFNFKIDELEDVLSSYDKVYLSIDVDGFDPSFAPGVSTPEPFGLNPTITLEIFRRFSEKIVAMDLVEVVPDDNYVTPMLCARIIFEFLASKSLSSTEKL</sequence>
<evidence type="ECO:0000256" key="5">
    <source>
        <dbReference type="RuleBase" id="RU003684"/>
    </source>
</evidence>
<feature type="binding site" evidence="4">
    <location>
        <position position="126"/>
    </location>
    <ligand>
        <name>Mn(2+)</name>
        <dbReference type="ChEBI" id="CHEBI:29035"/>
        <label>2</label>
    </ligand>
</feature>
<dbReference type="HOGENOM" id="CLU_039478_0_2_2"/>
<dbReference type="InterPro" id="IPR023696">
    <property type="entry name" value="Ureohydrolase_dom_sf"/>
</dbReference>
<dbReference type="GO" id="GO:0046872">
    <property type="term" value="F:metal ion binding"/>
    <property type="evidence" value="ECO:0007669"/>
    <property type="project" value="UniProtKB-KW"/>
</dbReference>
<dbReference type="Gene3D" id="3.40.800.10">
    <property type="entry name" value="Ureohydrolase domain"/>
    <property type="match status" value="1"/>
</dbReference>
<dbReference type="eggNOG" id="arCOG01700">
    <property type="taxonomic scope" value="Archaea"/>
</dbReference>
<dbReference type="CDD" id="cd11593">
    <property type="entry name" value="Agmatinase-like_2"/>
    <property type="match status" value="1"/>
</dbReference>
<dbReference type="PIRSF" id="PIRSF036979">
    <property type="entry name" value="Arginase"/>
    <property type="match status" value="1"/>
</dbReference>
<dbReference type="KEGG" id="apo:Arcpr_1101"/>
<dbReference type="RefSeq" id="WP_012940496.1">
    <property type="nucleotide sequence ID" value="NC_013741.1"/>
</dbReference>
<evidence type="ECO:0000256" key="1">
    <source>
        <dbReference type="ARBA" id="ARBA00009227"/>
    </source>
</evidence>
<dbReference type="PROSITE" id="PS51409">
    <property type="entry name" value="ARGINASE_2"/>
    <property type="match status" value="1"/>
</dbReference>
<feature type="binding site" evidence="4">
    <location>
        <position position="128"/>
    </location>
    <ligand>
        <name>Mn(2+)</name>
        <dbReference type="ChEBI" id="CHEBI:29035"/>
        <label>1</label>
    </ligand>
</feature>
<feature type="binding site" evidence="4">
    <location>
        <position position="124"/>
    </location>
    <ligand>
        <name>Mn(2+)</name>
        <dbReference type="ChEBI" id="CHEBI:29035"/>
        <label>2</label>
    </ligand>
</feature>
<keyword evidence="2 4" id="KW-0479">Metal-binding</keyword>
<keyword evidence="7" id="KW-1185">Reference proteome</keyword>
<comment type="similarity">
    <text evidence="1">Belongs to the arginase family. Agmatinase subfamily.</text>
</comment>
<dbReference type="NCBIfam" id="TIGR01230">
    <property type="entry name" value="agmatinase"/>
    <property type="match status" value="1"/>
</dbReference>
<accession>D2RDG6</accession>
<feature type="binding site" evidence="4">
    <location>
        <position position="203"/>
    </location>
    <ligand>
        <name>Mn(2+)</name>
        <dbReference type="ChEBI" id="CHEBI:29035"/>
        <label>1</label>
    </ligand>
</feature>
<evidence type="ECO:0000313" key="7">
    <source>
        <dbReference type="Proteomes" id="UP000001901"/>
    </source>
</evidence>
<organism evidence="6 7">
    <name type="scientific">Archaeoglobus profundus (strain DSM 5631 / JCM 9629 / NBRC 100127 / Av18)</name>
    <dbReference type="NCBI Taxonomy" id="572546"/>
    <lineage>
        <taxon>Archaea</taxon>
        <taxon>Methanobacteriati</taxon>
        <taxon>Methanobacteriota</taxon>
        <taxon>Archaeoglobi</taxon>
        <taxon>Archaeoglobales</taxon>
        <taxon>Archaeoglobaceae</taxon>
        <taxon>Archaeoglobus</taxon>
    </lineage>
</organism>
<dbReference type="InterPro" id="IPR005925">
    <property type="entry name" value="Agmatinase-rel"/>
</dbReference>
<keyword evidence="4" id="KW-0464">Manganese</keyword>
<dbReference type="PROSITE" id="PS01053">
    <property type="entry name" value="ARGINASE_1"/>
    <property type="match status" value="1"/>
</dbReference>
<dbReference type="PRINTS" id="PR00116">
    <property type="entry name" value="ARGINASE"/>
</dbReference>
<proteinExistence type="inferred from homology"/>
<evidence type="ECO:0000256" key="2">
    <source>
        <dbReference type="ARBA" id="ARBA00022723"/>
    </source>
</evidence>
<dbReference type="GO" id="GO:0033389">
    <property type="term" value="P:putrescine biosynthetic process from arginine, via agmatine"/>
    <property type="evidence" value="ECO:0007669"/>
    <property type="project" value="TreeGrafter"/>
</dbReference>
<dbReference type="InterPro" id="IPR020855">
    <property type="entry name" value="Ureohydrolase_Mn_BS"/>
</dbReference>